<evidence type="ECO:0000313" key="2">
    <source>
        <dbReference type="Proteomes" id="UP001157502"/>
    </source>
</evidence>
<evidence type="ECO:0000313" key="1">
    <source>
        <dbReference type="EMBL" id="KAJ7997266.1"/>
    </source>
</evidence>
<dbReference type="EMBL" id="CM055746">
    <property type="protein sequence ID" value="KAJ7997266.1"/>
    <property type="molecule type" value="Genomic_DNA"/>
</dbReference>
<organism evidence="1 2">
    <name type="scientific">Dallia pectoralis</name>
    <name type="common">Alaska blackfish</name>
    <dbReference type="NCBI Taxonomy" id="75939"/>
    <lineage>
        <taxon>Eukaryota</taxon>
        <taxon>Metazoa</taxon>
        <taxon>Chordata</taxon>
        <taxon>Craniata</taxon>
        <taxon>Vertebrata</taxon>
        <taxon>Euteleostomi</taxon>
        <taxon>Actinopterygii</taxon>
        <taxon>Neopterygii</taxon>
        <taxon>Teleostei</taxon>
        <taxon>Protacanthopterygii</taxon>
        <taxon>Esociformes</taxon>
        <taxon>Umbridae</taxon>
        <taxon>Dallia</taxon>
    </lineage>
</organism>
<sequence length="135" mass="14345">MKPGEGGGDEGRRGGVEEEGEEEGRESVLLPRHSRLPGVQSYQVKSAQTGRSSRSQAKTGSSVRPVIIPRQEVIATATSAIGSVKITFGGRHHDDACDAYSMTQQVSHGCEETNSIISTLLLFVAKVTGQSVMMS</sequence>
<protein>
    <submittedName>
        <fullName evidence="1">Uncharacterized protein</fullName>
    </submittedName>
</protein>
<comment type="caution">
    <text evidence="1">The sequence shown here is derived from an EMBL/GenBank/DDBJ whole genome shotgun (WGS) entry which is preliminary data.</text>
</comment>
<gene>
    <name evidence="1" type="ORF">DPEC_G00227190</name>
</gene>
<keyword evidence="2" id="KW-1185">Reference proteome</keyword>
<accession>A0ACC2G124</accession>
<dbReference type="Proteomes" id="UP001157502">
    <property type="component" value="Chromosome 19"/>
</dbReference>
<proteinExistence type="predicted"/>
<name>A0ACC2G124_DALPE</name>
<reference evidence="1" key="1">
    <citation type="submission" date="2021-05" db="EMBL/GenBank/DDBJ databases">
        <authorList>
            <person name="Pan Q."/>
            <person name="Jouanno E."/>
            <person name="Zahm M."/>
            <person name="Klopp C."/>
            <person name="Cabau C."/>
            <person name="Louis A."/>
            <person name="Berthelot C."/>
            <person name="Parey E."/>
            <person name="Roest Crollius H."/>
            <person name="Montfort J."/>
            <person name="Robinson-Rechavi M."/>
            <person name="Bouchez O."/>
            <person name="Lampietro C."/>
            <person name="Lopez Roques C."/>
            <person name="Donnadieu C."/>
            <person name="Postlethwait J."/>
            <person name="Bobe J."/>
            <person name="Dillon D."/>
            <person name="Chandos A."/>
            <person name="von Hippel F."/>
            <person name="Guiguen Y."/>
        </authorList>
    </citation>
    <scope>NUCLEOTIDE SEQUENCE</scope>
    <source>
        <strain evidence="1">YG-Jan2019</strain>
    </source>
</reference>